<keyword evidence="4" id="KW-0614">Plasmid</keyword>
<feature type="domain" description="TniQ" evidence="1">
    <location>
        <begin position="30"/>
        <end position="177"/>
    </location>
</feature>
<dbReference type="InterPro" id="IPR009492">
    <property type="entry name" value="TniQ"/>
</dbReference>
<dbReference type="EMBL" id="CP003633">
    <property type="protein sequence ID" value="AFZ22179.1"/>
    <property type="molecule type" value="Genomic_DNA"/>
</dbReference>
<geneLocation type="plasmid" evidence="4 5">
    <name>pMIC7113.03</name>
</geneLocation>
<evidence type="ECO:0000313" key="5">
    <source>
        <dbReference type="Proteomes" id="UP000010471"/>
    </source>
</evidence>
<dbReference type="RefSeq" id="WP_015183694.1">
    <property type="nucleotide sequence ID" value="NC_019738.1"/>
</dbReference>
<dbReference type="HOGENOM" id="CLU_044956_0_0_3"/>
<dbReference type="eggNOG" id="COG1309">
    <property type="taxonomic scope" value="Bacteria"/>
</dbReference>
<proteinExistence type="predicted"/>
<dbReference type="KEGG" id="mic:Mic7113_6607"/>
<dbReference type="AlphaFoldDB" id="K9WQX3"/>
<evidence type="ECO:0000313" key="2">
    <source>
        <dbReference type="EMBL" id="AFZ19555.1"/>
    </source>
</evidence>
<dbReference type="Proteomes" id="UP000010471">
    <property type="component" value="Plasmid pMIC7113.03"/>
</dbReference>
<dbReference type="EMBL" id="CP003633">
    <property type="protein sequence ID" value="AFZ22196.1"/>
    <property type="molecule type" value="Genomic_DNA"/>
</dbReference>
<dbReference type="KEGG" id="mic:Mic7113_6628"/>
<keyword evidence="5" id="KW-1185">Reference proteome</keyword>
<accession>K9WQX3</accession>
<evidence type="ECO:0000313" key="4">
    <source>
        <dbReference type="EMBL" id="AFZ22196.1"/>
    </source>
</evidence>
<reference evidence="2 5" key="1">
    <citation type="submission" date="2012-06" db="EMBL/GenBank/DDBJ databases">
        <title>Finished chromosome of genome of Microcoleus sp. PCC 7113.</title>
        <authorList>
            <consortium name="US DOE Joint Genome Institute"/>
            <person name="Gugger M."/>
            <person name="Coursin T."/>
            <person name="Rippka R."/>
            <person name="Tandeau De Marsac N."/>
            <person name="Huntemann M."/>
            <person name="Wei C.-L."/>
            <person name="Han J."/>
            <person name="Detter J.C."/>
            <person name="Han C."/>
            <person name="Tapia R."/>
            <person name="Chen A."/>
            <person name="Kyrpides N."/>
            <person name="Mavromatis K."/>
            <person name="Markowitz V."/>
            <person name="Szeto E."/>
            <person name="Ivanova N."/>
            <person name="Pagani I."/>
            <person name="Pati A."/>
            <person name="Goodwin L."/>
            <person name="Nordberg H.P."/>
            <person name="Cantor M.N."/>
            <person name="Hua S.X."/>
            <person name="Woyke T."/>
            <person name="Kerfeld C.A."/>
        </authorList>
    </citation>
    <scope>NUCLEOTIDE SEQUENCE [LARGE SCALE GENOMIC DNA]</scope>
    <source>
        <strain evidence="2 5">PCC 7113</strain>
    </source>
</reference>
<dbReference type="EMBL" id="CP003630">
    <property type="protein sequence ID" value="AFZ19555.1"/>
    <property type="molecule type" value="Genomic_DNA"/>
</dbReference>
<dbReference type="Proteomes" id="UP000010471">
    <property type="component" value="Chromosome"/>
</dbReference>
<evidence type="ECO:0000259" key="1">
    <source>
        <dbReference type="Pfam" id="PF06527"/>
    </source>
</evidence>
<protein>
    <recommendedName>
        <fullName evidence="1">TniQ domain-containing protein</fullName>
    </recommendedName>
</protein>
<gene>
    <name evidence="2" type="ORF">Mic7113_3840</name>
    <name evidence="3" type="ORF">Mic7113_6607</name>
    <name evidence="4" type="ORF">Mic7113_6628</name>
</gene>
<dbReference type="KEGG" id="mic:Mic7113_3840"/>
<reference evidence="4 5" key="2">
    <citation type="submission" date="2012-06" db="EMBL/GenBank/DDBJ databases">
        <title>Finished plasmid 3 of genome of Microcoleus sp. PCC 7113.</title>
        <authorList>
            <consortium name="US DOE Joint Genome Institute"/>
            <person name="Gugger M."/>
            <person name="Coursin T."/>
            <person name="Rippka R."/>
            <person name="Tandeau De Marsac N."/>
            <person name="Huntemann M."/>
            <person name="Wei C.-L."/>
            <person name="Han J."/>
            <person name="Detter J.C."/>
            <person name="Han C."/>
            <person name="Tapia R."/>
            <person name="Chen A."/>
            <person name="Kyrpides N."/>
            <person name="Mavromatis K."/>
            <person name="Markowitz V."/>
            <person name="Szeto E."/>
            <person name="Ivanova N."/>
            <person name="Pagani I."/>
            <person name="Pati A."/>
            <person name="Goodwin L."/>
            <person name="Nordberg H.P."/>
            <person name="Cantor M.N."/>
            <person name="Hua S.X."/>
            <person name="Woyke T."/>
            <person name="Kerfeld C.A."/>
        </authorList>
    </citation>
    <scope>NUCLEOTIDE SEQUENCE [LARGE SCALE GENOMIC DNA]</scope>
    <source>
        <strain evidence="4 5">PCC 7113</strain>
        <plasmid evidence="4 5">pMIC7113.03</plasmid>
    </source>
</reference>
<evidence type="ECO:0000313" key="3">
    <source>
        <dbReference type="EMBL" id="AFZ22179.1"/>
    </source>
</evidence>
<organism evidence="4 5">
    <name type="scientific">Allocoleopsis franciscana PCC 7113</name>
    <dbReference type="NCBI Taxonomy" id="1173027"/>
    <lineage>
        <taxon>Bacteria</taxon>
        <taxon>Bacillati</taxon>
        <taxon>Cyanobacteriota</taxon>
        <taxon>Cyanophyceae</taxon>
        <taxon>Coleofasciculales</taxon>
        <taxon>Coleofasciculaceae</taxon>
        <taxon>Allocoleopsis</taxon>
        <taxon>Allocoleopsis franciscana</taxon>
    </lineage>
</organism>
<sequence>MSVESWSNHQLWYSKTTTIPERSRLHPLEPIGVGTPTVESLTSYVARLAAAHRVPTGILLAQEVAQQVSRYQGNQHQGLSRWFFRVFFNDTGAWNGMGIMASEPVHVLEARTKQHQLRFLTLLRWANVLPSRGLLRTNKAWCPVCYDDWERCGKPIYEPLLWSLQVVTTCPVHQQVLWHQCPNCRRSLYPLEWNSRPGFCSRCQQWLGVSSFLSTGETSFDASPVEPPDWEWQIFVVYSVGKILEQAPFLESVPARENLAFCIDLCIQKATNGNAKAFAELMYLSASVPGEWRCGQALAQLGLLLRVCWCLSIPLVDFLTGRVVIEQPLSLKVLPITQQRRKTNRRFDALKVQMFLEAALSFEPPQSLKQVAATIGYDPGDISRFFPDLCHQISARYRLYRQAIRKS</sequence>
<name>K9WQX3_9CYAN</name>
<dbReference type="Pfam" id="PF06527">
    <property type="entry name" value="TniQ"/>
    <property type="match status" value="1"/>
</dbReference>